<proteinExistence type="predicted"/>
<reference evidence="2" key="2">
    <citation type="submission" date="2017-12" db="EMBL/GenBank/DDBJ databases">
        <title>Genome sequence of the Bar-tailed Godwit (Limosa lapponica baueri).</title>
        <authorList>
            <person name="Lima N.C.B."/>
            <person name="Parody-Merino A.M."/>
            <person name="Battley P.F."/>
            <person name="Fidler A.E."/>
            <person name="Prosdocimi F."/>
        </authorList>
    </citation>
    <scope>NUCLEOTIDE SEQUENCE [LARGE SCALE GENOMIC DNA]</scope>
</reference>
<protein>
    <submittedName>
        <fullName evidence="1">Uncharacterized protein</fullName>
    </submittedName>
</protein>
<dbReference type="EMBL" id="KZ505749">
    <property type="protein sequence ID" value="PKU45675.1"/>
    <property type="molecule type" value="Genomic_DNA"/>
</dbReference>
<evidence type="ECO:0000313" key="2">
    <source>
        <dbReference type="Proteomes" id="UP000233556"/>
    </source>
</evidence>
<sequence>MVRQIVSLQPMEVNGGAVIQMQDMEDPMLEQVNKPEGGCDPMATPHRSRFLAGFADLWREETSLEQVHWQYL</sequence>
<name>A0A2I0UHZ7_LIMLA</name>
<reference evidence="2" key="1">
    <citation type="submission" date="2017-11" db="EMBL/GenBank/DDBJ databases">
        <authorList>
            <person name="Lima N.C."/>
            <person name="Parody-Merino A.M."/>
            <person name="Battley P.F."/>
            <person name="Fidler A.E."/>
            <person name="Prosdocimi F."/>
        </authorList>
    </citation>
    <scope>NUCLEOTIDE SEQUENCE [LARGE SCALE GENOMIC DNA]</scope>
</reference>
<keyword evidence="2" id="KW-1185">Reference proteome</keyword>
<dbReference type="Proteomes" id="UP000233556">
    <property type="component" value="Unassembled WGS sequence"/>
</dbReference>
<organism evidence="1 2">
    <name type="scientific">Limosa lapponica baueri</name>
    <dbReference type="NCBI Taxonomy" id="1758121"/>
    <lineage>
        <taxon>Eukaryota</taxon>
        <taxon>Metazoa</taxon>
        <taxon>Chordata</taxon>
        <taxon>Craniata</taxon>
        <taxon>Vertebrata</taxon>
        <taxon>Euteleostomi</taxon>
        <taxon>Archelosauria</taxon>
        <taxon>Archosauria</taxon>
        <taxon>Dinosauria</taxon>
        <taxon>Saurischia</taxon>
        <taxon>Theropoda</taxon>
        <taxon>Coelurosauria</taxon>
        <taxon>Aves</taxon>
        <taxon>Neognathae</taxon>
        <taxon>Neoaves</taxon>
        <taxon>Charadriiformes</taxon>
        <taxon>Scolopacidae</taxon>
        <taxon>Limosa</taxon>
    </lineage>
</organism>
<evidence type="ECO:0000313" key="1">
    <source>
        <dbReference type="EMBL" id="PKU45675.1"/>
    </source>
</evidence>
<gene>
    <name evidence="1" type="ORF">llap_4046</name>
</gene>
<accession>A0A2I0UHZ7</accession>
<dbReference type="AlphaFoldDB" id="A0A2I0UHZ7"/>